<accession>A0A5R9IZN9</accession>
<evidence type="ECO:0000313" key="2">
    <source>
        <dbReference type="EMBL" id="TLU70915.1"/>
    </source>
</evidence>
<name>A0A5R9IZN9_9PROT</name>
<dbReference type="Gene3D" id="3.30.160.660">
    <property type="match status" value="1"/>
</dbReference>
<comment type="caution">
    <text evidence="2">The sequence shown here is derived from an EMBL/GenBank/DDBJ whole genome shotgun (WGS) entry which is preliminary data.</text>
</comment>
<dbReference type="OrthoDB" id="2379922at2"/>
<dbReference type="Proteomes" id="UP000305654">
    <property type="component" value="Unassembled WGS sequence"/>
</dbReference>
<dbReference type="AlphaFoldDB" id="A0A5R9IZN9"/>
<dbReference type="InterPro" id="IPR003776">
    <property type="entry name" value="YcaO-like_dom"/>
</dbReference>
<dbReference type="PROSITE" id="PS51664">
    <property type="entry name" value="YCAO"/>
    <property type="match status" value="1"/>
</dbReference>
<dbReference type="Pfam" id="PF02624">
    <property type="entry name" value="YcaO"/>
    <property type="match status" value="1"/>
</dbReference>
<feature type="domain" description="YcaO" evidence="1">
    <location>
        <begin position="53"/>
        <end position="446"/>
    </location>
</feature>
<dbReference type="EMBL" id="VCDI01000009">
    <property type="protein sequence ID" value="TLU70915.1"/>
    <property type="molecule type" value="Genomic_DNA"/>
</dbReference>
<keyword evidence="3" id="KW-1185">Reference proteome</keyword>
<evidence type="ECO:0000259" key="1">
    <source>
        <dbReference type="PROSITE" id="PS51664"/>
    </source>
</evidence>
<evidence type="ECO:0000313" key="3">
    <source>
        <dbReference type="Proteomes" id="UP000305654"/>
    </source>
</evidence>
<protein>
    <recommendedName>
        <fullName evidence="1">YcaO domain-containing protein</fullName>
    </recommendedName>
</protein>
<gene>
    <name evidence="2" type="ORF">FE263_18805</name>
</gene>
<reference evidence="2 3" key="1">
    <citation type="submission" date="2019-05" db="EMBL/GenBank/DDBJ databases">
        <authorList>
            <person name="Pankratov T."/>
            <person name="Grouzdev D."/>
        </authorList>
    </citation>
    <scope>NUCLEOTIDE SEQUENCE [LARGE SCALE GENOMIC DNA]</scope>
    <source>
        <strain evidence="2 3">KEBCLARHB70R</strain>
    </source>
</reference>
<dbReference type="PANTHER" id="PTHR37809">
    <property type="entry name" value="RIBOSOMAL PROTEIN S12 METHYLTHIOTRANSFERASE ACCESSORY FACTOR YCAO"/>
    <property type="match status" value="1"/>
</dbReference>
<sequence>MSELQDIAAAFRHSVKTAGETIVVPLQGLDRTGIAVVQANLLSPGKPALTGHGYGFELVEAEVGALGELCEEVHNARWVEQNPGFVSSYNELVRTRGAAAAIDPLQLCLPAGASYDGDTRLRWVEGRRWRSGEPVLLPDEWVASHNSDLPPGPRLITPITNGLGAGFDLEHAVAHGIMELLQRHGNVVRFRALDQGVVIDLDAVGDPMVAGLLDHLKQLGIVVTAKLAGTDFDITNLYVVGDDRGSPISPLQVTACGEAAHPDRNRALRKALLEFCGSRARKIGTHGELELLRTVMPADQMERQLAAVQLDHEEPRALSAMAEWLDMDAAGLRTRLESTVFSHTSTVAFSTLPDADSGQTISSAARLQLLLNRLAAEDLEPVVVVCSPPDDVVKAVKVVVPGLESETMSYGRIGWRGVQQLRARGDRLILDSPTGDARRVLLSPDDEARAGGPAWFDAAYADQLVGSLYPLYREPGCFAAQSFRQLREASHS</sequence>
<dbReference type="RefSeq" id="WP_138327585.1">
    <property type="nucleotide sequence ID" value="NZ_VCDI01000009.1"/>
</dbReference>
<organism evidence="2 3">
    <name type="scientific">Lichenicoccus roseus</name>
    <dbReference type="NCBI Taxonomy" id="2683649"/>
    <lineage>
        <taxon>Bacteria</taxon>
        <taxon>Pseudomonadati</taxon>
        <taxon>Pseudomonadota</taxon>
        <taxon>Alphaproteobacteria</taxon>
        <taxon>Acetobacterales</taxon>
        <taxon>Acetobacteraceae</taxon>
        <taxon>Lichenicoccus</taxon>
    </lineage>
</organism>
<dbReference type="PANTHER" id="PTHR37809:SF1">
    <property type="entry name" value="RIBOSOMAL PROTEIN S12 METHYLTHIOTRANSFERASE ACCESSORY FACTOR YCAO"/>
    <property type="match status" value="1"/>
</dbReference>
<proteinExistence type="predicted"/>